<evidence type="ECO:0000259" key="6">
    <source>
        <dbReference type="Pfam" id="PF01509"/>
    </source>
</evidence>
<dbReference type="InterPro" id="IPR014780">
    <property type="entry name" value="tRNA_psdUridine_synth_TruB"/>
</dbReference>
<dbReference type="InterPro" id="IPR020103">
    <property type="entry name" value="PsdUridine_synth_cat_dom_sf"/>
</dbReference>
<dbReference type="GO" id="GO:0160148">
    <property type="term" value="F:tRNA pseudouridine(55) synthase activity"/>
    <property type="evidence" value="ECO:0007669"/>
    <property type="project" value="UniProtKB-EC"/>
</dbReference>
<evidence type="ECO:0000313" key="8">
    <source>
        <dbReference type="EMBL" id="MFD2704763.1"/>
    </source>
</evidence>
<dbReference type="EMBL" id="JBHUML010000002">
    <property type="protein sequence ID" value="MFD2704763.1"/>
    <property type="molecule type" value="Genomic_DNA"/>
</dbReference>
<dbReference type="NCBIfam" id="TIGR00431">
    <property type="entry name" value="TruB"/>
    <property type="match status" value="1"/>
</dbReference>
<dbReference type="Pfam" id="PF16198">
    <property type="entry name" value="TruB_C_2"/>
    <property type="match status" value="1"/>
</dbReference>
<dbReference type="Pfam" id="PF01509">
    <property type="entry name" value="TruB_N"/>
    <property type="match status" value="1"/>
</dbReference>
<evidence type="ECO:0000256" key="5">
    <source>
        <dbReference type="HAMAP-Rule" id="MF_01080"/>
    </source>
</evidence>
<evidence type="ECO:0000259" key="7">
    <source>
        <dbReference type="Pfam" id="PF16198"/>
    </source>
</evidence>
<feature type="active site" description="Nucleophile" evidence="5">
    <location>
        <position position="39"/>
    </location>
</feature>
<evidence type="ECO:0000256" key="3">
    <source>
        <dbReference type="ARBA" id="ARBA00022694"/>
    </source>
</evidence>
<comment type="catalytic activity">
    <reaction evidence="1 5">
        <text>uridine(55) in tRNA = pseudouridine(55) in tRNA</text>
        <dbReference type="Rhea" id="RHEA:42532"/>
        <dbReference type="Rhea" id="RHEA-COMP:10101"/>
        <dbReference type="Rhea" id="RHEA-COMP:10102"/>
        <dbReference type="ChEBI" id="CHEBI:65314"/>
        <dbReference type="ChEBI" id="CHEBI:65315"/>
        <dbReference type="EC" id="5.4.99.25"/>
    </reaction>
</comment>
<dbReference type="Proteomes" id="UP001597520">
    <property type="component" value="Unassembled WGS sequence"/>
</dbReference>
<reference evidence="9" key="1">
    <citation type="journal article" date="2019" name="Int. J. Syst. Evol. Microbiol.">
        <title>The Global Catalogue of Microorganisms (GCM) 10K type strain sequencing project: providing services to taxonomists for standard genome sequencing and annotation.</title>
        <authorList>
            <consortium name="The Broad Institute Genomics Platform"/>
            <consortium name="The Broad Institute Genome Sequencing Center for Infectious Disease"/>
            <person name="Wu L."/>
            <person name="Ma J."/>
        </authorList>
    </citation>
    <scope>NUCLEOTIDE SEQUENCE [LARGE SCALE GENOMIC DNA]</scope>
    <source>
        <strain evidence="9">KCTC 33792</strain>
    </source>
</reference>
<comment type="caution">
    <text evidence="8">The sequence shown here is derived from an EMBL/GenBank/DDBJ whole genome shotgun (WGS) entry which is preliminary data.</text>
</comment>
<dbReference type="SUPFAM" id="SSF55120">
    <property type="entry name" value="Pseudouridine synthase"/>
    <property type="match status" value="1"/>
</dbReference>
<comment type="function">
    <text evidence="5">Responsible for synthesis of pseudouridine from uracil-55 in the psi GC loop of transfer RNAs.</text>
</comment>
<dbReference type="InterPro" id="IPR032819">
    <property type="entry name" value="TruB_C"/>
</dbReference>
<keyword evidence="9" id="KW-1185">Reference proteome</keyword>
<keyword evidence="3 5" id="KW-0819">tRNA processing</keyword>
<evidence type="ECO:0000256" key="1">
    <source>
        <dbReference type="ARBA" id="ARBA00000385"/>
    </source>
</evidence>
<dbReference type="PANTHER" id="PTHR13767:SF2">
    <property type="entry name" value="PSEUDOURIDYLATE SYNTHASE TRUB1"/>
    <property type="match status" value="1"/>
</dbReference>
<feature type="domain" description="Pseudouridine synthase II N-terminal" evidence="6">
    <location>
        <begin position="24"/>
        <end position="179"/>
    </location>
</feature>
<dbReference type="PANTHER" id="PTHR13767">
    <property type="entry name" value="TRNA-PSEUDOURIDINE SYNTHASE"/>
    <property type="match status" value="1"/>
</dbReference>
<dbReference type="Gene3D" id="3.30.2350.10">
    <property type="entry name" value="Pseudouridine synthase"/>
    <property type="match status" value="1"/>
</dbReference>
<dbReference type="EC" id="5.4.99.25" evidence="5"/>
<evidence type="ECO:0000256" key="2">
    <source>
        <dbReference type="ARBA" id="ARBA00005642"/>
    </source>
</evidence>
<organism evidence="8 9">
    <name type="scientific">Salibacterium lacus</name>
    <dbReference type="NCBI Taxonomy" id="1898109"/>
    <lineage>
        <taxon>Bacteria</taxon>
        <taxon>Bacillati</taxon>
        <taxon>Bacillota</taxon>
        <taxon>Bacilli</taxon>
        <taxon>Bacillales</taxon>
        <taxon>Bacillaceae</taxon>
    </lineage>
</organism>
<dbReference type="CDD" id="cd02573">
    <property type="entry name" value="PseudoU_synth_EcTruB"/>
    <property type="match status" value="1"/>
</dbReference>
<protein>
    <recommendedName>
        <fullName evidence="5">tRNA pseudouridine synthase B</fullName>
        <ecNumber evidence="5">5.4.99.25</ecNumber>
    </recommendedName>
    <alternativeName>
        <fullName evidence="5">tRNA pseudouridine(55) synthase</fullName>
        <shortName evidence="5">Psi55 synthase</shortName>
    </alternativeName>
    <alternativeName>
        <fullName evidence="5">tRNA pseudouridylate synthase</fullName>
    </alternativeName>
    <alternativeName>
        <fullName evidence="5">tRNA-uridine isomerase</fullName>
    </alternativeName>
</protein>
<feature type="domain" description="tRNA pseudouridylate synthase B C-terminal" evidence="7">
    <location>
        <begin position="180"/>
        <end position="238"/>
    </location>
</feature>
<accession>A0ABW5SYH6</accession>
<evidence type="ECO:0000256" key="4">
    <source>
        <dbReference type="ARBA" id="ARBA00023235"/>
    </source>
</evidence>
<keyword evidence="4 5" id="KW-0413">Isomerase</keyword>
<gene>
    <name evidence="5 8" type="primary">truB</name>
    <name evidence="8" type="ORF">ACFSUB_04735</name>
</gene>
<dbReference type="InterPro" id="IPR002501">
    <property type="entry name" value="PsdUridine_synth_N"/>
</dbReference>
<proteinExistence type="inferred from homology"/>
<comment type="similarity">
    <text evidence="2 5">Belongs to the pseudouridine synthase TruB family. Type 1 subfamily.</text>
</comment>
<dbReference type="RefSeq" id="WP_380712036.1">
    <property type="nucleotide sequence ID" value="NZ_JBHUML010000002.1"/>
</dbReference>
<sequence length="312" mass="34582">MEDMVIPLYKDRGLTSHDCVNRIRRLYGVKKAGHTGTLDPDVEGVLPVCIGRATKIADYMTDADKQYEAEITLGYATTTEDASGTVTETQPVMKIPSEKQLKDTFHTFEGEQKQIPPMYSAVKVNGKKLYEYAREGKTVERPARDIAIHELQYLEETFTAGTETVSFSIRVTCSKGTFIRTLAVDIGRALGFPAHMSDLKRTRSGPVDVGSCYTFEELEAKKDNDTLDETGLSIETALQHLPSVEVTKETAADIRNGRLLPAESGPKGDSPFLFLHQNRAVAVYQIHPEKPWLIKPKTMLQLAPQQSTSGNS</sequence>
<evidence type="ECO:0000313" key="9">
    <source>
        <dbReference type="Proteomes" id="UP001597520"/>
    </source>
</evidence>
<name>A0ABW5SYH6_9BACI</name>
<dbReference type="HAMAP" id="MF_01080">
    <property type="entry name" value="TruB_bact"/>
    <property type="match status" value="1"/>
</dbReference>